<dbReference type="EMBL" id="JBDFQZ010000011">
    <property type="protein sequence ID" value="KAK9678353.1"/>
    <property type="molecule type" value="Genomic_DNA"/>
</dbReference>
<dbReference type="Proteomes" id="UP001443914">
    <property type="component" value="Unassembled WGS sequence"/>
</dbReference>
<organism evidence="1 2">
    <name type="scientific">Saponaria officinalis</name>
    <name type="common">Common soapwort</name>
    <name type="synonym">Lychnis saponaria</name>
    <dbReference type="NCBI Taxonomy" id="3572"/>
    <lineage>
        <taxon>Eukaryota</taxon>
        <taxon>Viridiplantae</taxon>
        <taxon>Streptophyta</taxon>
        <taxon>Embryophyta</taxon>
        <taxon>Tracheophyta</taxon>
        <taxon>Spermatophyta</taxon>
        <taxon>Magnoliopsida</taxon>
        <taxon>eudicotyledons</taxon>
        <taxon>Gunneridae</taxon>
        <taxon>Pentapetalae</taxon>
        <taxon>Caryophyllales</taxon>
        <taxon>Caryophyllaceae</taxon>
        <taxon>Caryophylleae</taxon>
        <taxon>Saponaria</taxon>
    </lineage>
</organism>
<evidence type="ECO:0000313" key="1">
    <source>
        <dbReference type="EMBL" id="KAK9678353.1"/>
    </source>
</evidence>
<evidence type="ECO:0000313" key="2">
    <source>
        <dbReference type="Proteomes" id="UP001443914"/>
    </source>
</evidence>
<reference evidence="1 2" key="1">
    <citation type="submission" date="2024-03" db="EMBL/GenBank/DDBJ databases">
        <title>WGS assembly of Saponaria officinalis var. Norfolk2.</title>
        <authorList>
            <person name="Jenkins J."/>
            <person name="Shu S."/>
            <person name="Grimwood J."/>
            <person name="Barry K."/>
            <person name="Goodstein D."/>
            <person name="Schmutz J."/>
            <person name="Leebens-Mack J."/>
            <person name="Osbourn A."/>
        </authorList>
    </citation>
    <scope>NUCLEOTIDE SEQUENCE [LARGE SCALE GENOMIC DNA]</scope>
    <source>
        <strain evidence="2">cv. Norfolk2</strain>
        <strain evidence="1">JIC</strain>
        <tissue evidence="1">Leaf</tissue>
    </source>
</reference>
<comment type="caution">
    <text evidence="1">The sequence shown here is derived from an EMBL/GenBank/DDBJ whole genome shotgun (WGS) entry which is preliminary data.</text>
</comment>
<dbReference type="EMBL" id="JBDFQZ010000011">
    <property type="protein sequence ID" value="KAK9678352.1"/>
    <property type="molecule type" value="Genomic_DNA"/>
</dbReference>
<accession>A0AAW1HPU0</accession>
<gene>
    <name evidence="1" type="ORF">RND81_11G206000</name>
</gene>
<dbReference type="AlphaFoldDB" id="A0AAW1HPU0"/>
<proteinExistence type="predicted"/>
<protein>
    <submittedName>
        <fullName evidence="1">Uncharacterized protein</fullName>
    </submittedName>
</protein>
<name>A0AAW1HPU0_SAPOF</name>
<sequence>MYILVLIEPCVSYFLRYFEEDLGVPNYSGISMINIRRPSQPAPKFIRAQGCRAKRRGQGLKGGFNVVRKARFPVQCATDVTTGSCKMELNYITHVRMSRLMQF</sequence>
<keyword evidence="2" id="KW-1185">Reference proteome</keyword>